<sequence>MSALVKLEQTQILNESANNAQQVDEAPRTTNVRGEWNDKMEFFLTCVGYAVGLGNVWRFPYLCFKNGGGAFLIPYTFMLAFLGLPLFFLELAFGQFASLGPISVWSVSPLFKGIGYSMVFLSWLLNVYYQIIIVHCFYYFCVSFTSTLPWKFCNPSWSSPLCTDSLSVNVSNNTNTKSPPEEYYNNRVLKLSSGFEDFGQPSWELALLLFFAWVICALAVIKGVQSLGKVSYITGLFPYLMLTILLVRGVLLPGSGTGVLYYLTPDFSRLSDPKVWTDAATQIFFSLGCCNGGLITVSSYNKFKNNCCRDAVLVAVINCATSVYAGFVIFANLGFMAFKKNTTVAAVASGGPGLAFIVYPEAITNMPLSSLWSVLFFLMMMILGFGSQFSILETTLSGVQDELRKYGFNLTEKRKILFRTSVCFFDCMMGLPMVCAGGYYLLTIYDTVMSNYGPLVVAFFETAVIAYVYGLQQFRRDIEMMINERPNWYWKLCWGFFAPMIALFLTISALVKRPVMAEFGYTFPSWTYVLYDLLSCVPFILIIGSFLYCYCSEGGFFLLKEFLKPVHEWGPADKSHRAEFISLLKERASQRVEEGRQPAIEGPVSHGSHLRMTTSVDNSIKSGLTAAGMVPDTKFFQSKLNVAEKFTEAHTKEVVKRVASNSDMSPAHAAAAISASQTALAAAVLNKLTSKSHSNETKMPEQYTSSSSQQGIGKMFKTNKK</sequence>
<feature type="transmembrane region" description="Helical" evidence="12">
    <location>
        <begin position="42"/>
        <end position="60"/>
    </location>
</feature>
<dbReference type="PROSITE" id="PS50267">
    <property type="entry name" value="NA_NEUROTRAN_SYMP_3"/>
    <property type="match status" value="1"/>
</dbReference>
<evidence type="ECO:0000256" key="11">
    <source>
        <dbReference type="SAM" id="MobiDB-lite"/>
    </source>
</evidence>
<comment type="subcellular location">
    <subcellularLocation>
        <location evidence="1">Membrane</location>
        <topology evidence="1">Multi-pass membrane protein</topology>
    </subcellularLocation>
</comment>
<dbReference type="PROSITE" id="PS00754">
    <property type="entry name" value="NA_NEUROTRAN_SYMP_2"/>
    <property type="match status" value="1"/>
</dbReference>
<keyword evidence="8" id="KW-0915">Sodium</keyword>
<dbReference type="GO" id="GO:0089718">
    <property type="term" value="P:amino acid import across plasma membrane"/>
    <property type="evidence" value="ECO:0007669"/>
    <property type="project" value="TreeGrafter"/>
</dbReference>
<feature type="transmembrane region" description="Helical" evidence="12">
    <location>
        <begin position="236"/>
        <end position="263"/>
    </location>
</feature>
<keyword evidence="4 10" id="KW-0812">Transmembrane</keyword>
<keyword evidence="10" id="KW-0769">Symport</keyword>
<dbReference type="AlphaFoldDB" id="A0AA85J7T2"/>
<feature type="binding site" evidence="8">
    <location>
        <position position="50"/>
    </location>
    <ligand>
        <name>Na(+)</name>
        <dbReference type="ChEBI" id="CHEBI:29101"/>
        <label>1</label>
    </ligand>
</feature>
<organism evidence="13 14">
    <name type="scientific">Trichobilharzia regenti</name>
    <name type="common">Nasal bird schistosome</name>
    <dbReference type="NCBI Taxonomy" id="157069"/>
    <lineage>
        <taxon>Eukaryota</taxon>
        <taxon>Metazoa</taxon>
        <taxon>Spiralia</taxon>
        <taxon>Lophotrochozoa</taxon>
        <taxon>Platyhelminthes</taxon>
        <taxon>Trematoda</taxon>
        <taxon>Digenea</taxon>
        <taxon>Strigeidida</taxon>
        <taxon>Schistosomatoidea</taxon>
        <taxon>Schistosomatidae</taxon>
        <taxon>Trichobilharzia</taxon>
    </lineage>
</organism>
<keyword evidence="7" id="KW-0325">Glycoprotein</keyword>
<feature type="transmembrane region" description="Helical" evidence="12">
    <location>
        <begin position="531"/>
        <end position="551"/>
    </location>
</feature>
<dbReference type="PROSITE" id="PS00610">
    <property type="entry name" value="NA_NEUROTRAN_SYMP_1"/>
    <property type="match status" value="1"/>
</dbReference>
<dbReference type="InterPro" id="IPR000175">
    <property type="entry name" value="Na/ntran_symport"/>
</dbReference>
<keyword evidence="6 12" id="KW-0472">Membrane</keyword>
<accession>A0AA85J7T2</accession>
<dbReference type="PANTHER" id="PTHR11616:SF321">
    <property type="entry name" value="SODIUM-DEPENDENT NUTRIENT AMINO ACID TRANSPORTER 1-RELATED"/>
    <property type="match status" value="1"/>
</dbReference>
<proteinExistence type="inferred from homology"/>
<feature type="transmembrane region" description="Helical" evidence="12">
    <location>
        <begin position="205"/>
        <end position="224"/>
    </location>
</feature>
<evidence type="ECO:0000256" key="2">
    <source>
        <dbReference type="ARBA" id="ARBA00006459"/>
    </source>
</evidence>
<feature type="transmembrane region" description="Helical" evidence="12">
    <location>
        <begin position="452"/>
        <end position="471"/>
    </location>
</feature>
<feature type="transmembrane region" description="Helical" evidence="12">
    <location>
        <begin position="492"/>
        <end position="511"/>
    </location>
</feature>
<feature type="transmembrane region" description="Helical" evidence="12">
    <location>
        <begin position="416"/>
        <end position="440"/>
    </location>
</feature>
<feature type="binding site" evidence="8">
    <location>
        <position position="51"/>
    </location>
    <ligand>
        <name>Na(+)</name>
        <dbReference type="ChEBI" id="CHEBI:29101"/>
        <label>1</label>
    </ligand>
</feature>
<evidence type="ECO:0000256" key="10">
    <source>
        <dbReference type="RuleBase" id="RU003732"/>
    </source>
</evidence>
<dbReference type="GO" id="GO:0005886">
    <property type="term" value="C:plasma membrane"/>
    <property type="evidence" value="ECO:0007669"/>
    <property type="project" value="TreeGrafter"/>
</dbReference>
<evidence type="ECO:0000313" key="14">
    <source>
        <dbReference type="WBParaSite" id="TREG1_18410.1"/>
    </source>
</evidence>
<keyword evidence="3 10" id="KW-0813">Transport</keyword>
<keyword evidence="13" id="KW-1185">Reference proteome</keyword>
<keyword evidence="5 12" id="KW-1133">Transmembrane helix</keyword>
<evidence type="ECO:0000313" key="13">
    <source>
        <dbReference type="Proteomes" id="UP000050795"/>
    </source>
</evidence>
<feature type="binding site" evidence="8">
    <location>
        <position position="286"/>
    </location>
    <ligand>
        <name>Na(+)</name>
        <dbReference type="ChEBI" id="CHEBI:29101"/>
        <label>1</label>
    </ligand>
</feature>
<evidence type="ECO:0000256" key="9">
    <source>
        <dbReference type="PIRSR" id="PIRSR600175-2"/>
    </source>
</evidence>
<evidence type="ECO:0000256" key="7">
    <source>
        <dbReference type="ARBA" id="ARBA00023180"/>
    </source>
</evidence>
<comment type="similarity">
    <text evidence="2 10">Belongs to the sodium:neurotransmitter symporter (SNF) (TC 2.A.22) family.</text>
</comment>
<feature type="transmembrane region" description="Helical" evidence="12">
    <location>
        <begin position="72"/>
        <end position="93"/>
    </location>
</feature>
<feature type="transmembrane region" description="Helical" evidence="12">
    <location>
        <begin position="283"/>
        <end position="300"/>
    </location>
</feature>
<feature type="disulfide bond" evidence="9">
    <location>
        <begin position="153"/>
        <end position="162"/>
    </location>
</feature>
<dbReference type="Pfam" id="PF00209">
    <property type="entry name" value="SNF"/>
    <property type="match status" value="1"/>
</dbReference>
<feature type="compositionally biased region" description="Polar residues" evidence="11">
    <location>
        <begin position="702"/>
        <end position="711"/>
    </location>
</feature>
<protein>
    <recommendedName>
        <fullName evidence="10">Transporter</fullName>
    </recommendedName>
</protein>
<feature type="binding site" evidence="8">
    <location>
        <position position="318"/>
    </location>
    <ligand>
        <name>Na(+)</name>
        <dbReference type="ChEBI" id="CHEBI:29101"/>
        <label>1</label>
    </ligand>
</feature>
<dbReference type="GO" id="GO:0046872">
    <property type="term" value="F:metal ion binding"/>
    <property type="evidence" value="ECO:0007669"/>
    <property type="project" value="UniProtKB-KW"/>
</dbReference>
<dbReference type="InterPro" id="IPR037272">
    <property type="entry name" value="SNS_sf"/>
</dbReference>
<dbReference type="GO" id="GO:0005283">
    <property type="term" value="F:amino acid:sodium symporter activity"/>
    <property type="evidence" value="ECO:0007669"/>
    <property type="project" value="TreeGrafter"/>
</dbReference>
<evidence type="ECO:0000256" key="12">
    <source>
        <dbReference type="SAM" id="Phobius"/>
    </source>
</evidence>
<evidence type="ECO:0000256" key="6">
    <source>
        <dbReference type="ARBA" id="ARBA00023136"/>
    </source>
</evidence>
<dbReference type="WBParaSite" id="TREG1_18410.1">
    <property type="protein sequence ID" value="TREG1_18410.1"/>
    <property type="gene ID" value="TREG1_18410"/>
</dbReference>
<feature type="transmembrane region" description="Helical" evidence="12">
    <location>
        <begin position="312"/>
        <end position="335"/>
    </location>
</feature>
<feature type="region of interest" description="Disordered" evidence="11">
    <location>
        <begin position="691"/>
        <end position="721"/>
    </location>
</feature>
<keyword evidence="8" id="KW-0479">Metal-binding</keyword>
<reference evidence="13" key="1">
    <citation type="submission" date="2022-06" db="EMBL/GenBank/DDBJ databases">
        <authorList>
            <person name="Berger JAMES D."/>
            <person name="Berger JAMES D."/>
        </authorList>
    </citation>
    <scope>NUCLEOTIDE SEQUENCE [LARGE SCALE GENOMIC DNA]</scope>
</reference>
<dbReference type="PRINTS" id="PR00176">
    <property type="entry name" value="NANEUSMPORT"/>
</dbReference>
<feature type="binding site" evidence="8">
    <location>
        <position position="48"/>
    </location>
    <ligand>
        <name>Na(+)</name>
        <dbReference type="ChEBI" id="CHEBI:29101"/>
        <label>1</label>
    </ligand>
</feature>
<name>A0AA85J7T2_TRIRE</name>
<evidence type="ECO:0000256" key="4">
    <source>
        <dbReference type="ARBA" id="ARBA00022692"/>
    </source>
</evidence>
<dbReference type="PANTHER" id="PTHR11616">
    <property type="entry name" value="SODIUM/CHLORIDE DEPENDENT TRANSPORTER"/>
    <property type="match status" value="1"/>
</dbReference>
<keyword evidence="9" id="KW-1015">Disulfide bond</keyword>
<evidence type="ECO:0000256" key="3">
    <source>
        <dbReference type="ARBA" id="ARBA00022448"/>
    </source>
</evidence>
<dbReference type="SUPFAM" id="SSF161070">
    <property type="entry name" value="SNF-like"/>
    <property type="match status" value="1"/>
</dbReference>
<feature type="transmembrane region" description="Helical" evidence="12">
    <location>
        <begin position="374"/>
        <end position="396"/>
    </location>
</feature>
<evidence type="ECO:0000256" key="1">
    <source>
        <dbReference type="ARBA" id="ARBA00004141"/>
    </source>
</evidence>
<feature type="binding site" evidence="8">
    <location>
        <position position="55"/>
    </location>
    <ligand>
        <name>Na(+)</name>
        <dbReference type="ChEBI" id="CHEBI:29101"/>
        <label>1</label>
    </ligand>
</feature>
<dbReference type="Proteomes" id="UP000050795">
    <property type="component" value="Unassembled WGS sequence"/>
</dbReference>
<feature type="binding site" evidence="8">
    <location>
        <position position="387"/>
    </location>
    <ligand>
        <name>Na(+)</name>
        <dbReference type="ChEBI" id="CHEBI:29101"/>
        <label>1</label>
    </ligand>
</feature>
<reference evidence="14" key="2">
    <citation type="submission" date="2023-11" db="UniProtKB">
        <authorList>
            <consortium name="WormBaseParasite"/>
        </authorList>
    </citation>
    <scope>IDENTIFICATION</scope>
</reference>
<evidence type="ECO:0000256" key="5">
    <source>
        <dbReference type="ARBA" id="ARBA00022989"/>
    </source>
</evidence>
<feature type="binding site" evidence="8">
    <location>
        <position position="383"/>
    </location>
    <ligand>
        <name>Na(+)</name>
        <dbReference type="ChEBI" id="CHEBI:29101"/>
        <label>1</label>
    </ligand>
</feature>
<evidence type="ECO:0000256" key="8">
    <source>
        <dbReference type="PIRSR" id="PIRSR600175-1"/>
    </source>
</evidence>